<name>A0AAV6GN43_9TELE</name>
<reference evidence="3" key="1">
    <citation type="submission" date="2020-10" db="EMBL/GenBank/DDBJ databases">
        <title>Chromosome-scale genome assembly of the Allis shad, Alosa alosa.</title>
        <authorList>
            <person name="Margot Z."/>
            <person name="Christophe K."/>
            <person name="Cabau C."/>
            <person name="Louis A."/>
            <person name="Berthelot C."/>
            <person name="Parey E."/>
            <person name="Roest Crollius H."/>
            <person name="Montfort J."/>
            <person name="Robinson-Rechavi M."/>
            <person name="Bucao C."/>
            <person name="Bouchez O."/>
            <person name="Gislard M."/>
            <person name="Lluch J."/>
            <person name="Milhes M."/>
            <person name="Lampietro C."/>
            <person name="Lopez Roques C."/>
            <person name="Donnadieu C."/>
            <person name="Braasch I."/>
            <person name="Desvignes T."/>
            <person name="Postlethwait J."/>
            <person name="Bobe J."/>
            <person name="Guiguen Y."/>
        </authorList>
    </citation>
    <scope>NUCLEOTIDE SEQUENCE</scope>
    <source>
        <strain evidence="3">M-15738</strain>
        <tissue evidence="3">Blood</tissue>
    </source>
</reference>
<accession>A0AAV6GN43</accession>
<dbReference type="Proteomes" id="UP000823561">
    <property type="component" value="Chromosome 9"/>
</dbReference>
<evidence type="ECO:0000256" key="1">
    <source>
        <dbReference type="SAM" id="MobiDB-lite"/>
    </source>
</evidence>
<evidence type="ECO:0000313" key="3">
    <source>
        <dbReference type="EMBL" id="KAG5275387.1"/>
    </source>
</evidence>
<comment type="caution">
    <text evidence="3">The sequence shown here is derived from an EMBL/GenBank/DDBJ whole genome shotgun (WGS) entry which is preliminary data.</text>
</comment>
<feature type="region of interest" description="Disordered" evidence="1">
    <location>
        <begin position="204"/>
        <end position="286"/>
    </location>
</feature>
<dbReference type="SUPFAM" id="SSF140576">
    <property type="entry name" value="HIV integrase-binding domain"/>
    <property type="match status" value="1"/>
</dbReference>
<gene>
    <name evidence="3" type="ORF">AALO_G00119690</name>
</gene>
<feature type="compositionally biased region" description="Basic and acidic residues" evidence="1">
    <location>
        <begin position="227"/>
        <end position="244"/>
    </location>
</feature>
<dbReference type="AlphaFoldDB" id="A0AAV6GN43"/>
<dbReference type="InterPro" id="IPR036218">
    <property type="entry name" value="HIVI-bd_sf"/>
</dbReference>
<proteinExistence type="predicted"/>
<feature type="compositionally biased region" description="Basic and acidic residues" evidence="1">
    <location>
        <begin position="100"/>
        <end position="116"/>
    </location>
</feature>
<feature type="region of interest" description="Disordered" evidence="1">
    <location>
        <begin position="49"/>
        <end position="116"/>
    </location>
</feature>
<dbReference type="EMBL" id="JADWDJ010000009">
    <property type="protein sequence ID" value="KAG5275387.1"/>
    <property type="molecule type" value="Genomic_DNA"/>
</dbReference>
<feature type="compositionally biased region" description="Polar residues" evidence="1">
    <location>
        <begin position="273"/>
        <end position="286"/>
    </location>
</feature>
<keyword evidence="4" id="KW-1185">Reference proteome</keyword>
<protein>
    <recommendedName>
        <fullName evidence="2">Lens epithelium-derived growth factor integrase-binding domain-containing protein</fullName>
    </recommendedName>
</protein>
<sequence length="286" mass="32564">MDLNLSFRTSNFVGRVNWAGFQVQLLERMASLPLPLCAKMTGILLCAKKKSKRSDNQKKERWKKEKEGEEQKERHRKKKIQRAVDKPKSKQDKSKHRPKHPPEKENKKKEPSPEEKLQKLHTDIKFALKVDSPDIKRCLQALTDLESVQVTSAILQKNSDVITTLKKIRRYKASTAIMEKASEVYNKLKLQFVGKGEPIAKTQLENQDDGGTEPQLQDLKPVNGESESLKKNVECDPESLHAEESPESELAISSRPESEHLTERHILTDATKHSPTTNTQTAVEDS</sequence>
<evidence type="ECO:0000259" key="2">
    <source>
        <dbReference type="Pfam" id="PF11467"/>
    </source>
</evidence>
<evidence type="ECO:0000313" key="4">
    <source>
        <dbReference type="Proteomes" id="UP000823561"/>
    </source>
</evidence>
<dbReference type="InterPro" id="IPR035441">
    <property type="entry name" value="TFIIS/LEDGF_dom_sf"/>
</dbReference>
<feature type="domain" description="Lens epithelium-derived growth factor integrase-binding" evidence="2">
    <location>
        <begin position="114"/>
        <end position="207"/>
    </location>
</feature>
<feature type="compositionally biased region" description="Basic and acidic residues" evidence="1">
    <location>
        <begin position="53"/>
        <end position="73"/>
    </location>
</feature>
<dbReference type="InterPro" id="IPR021567">
    <property type="entry name" value="LEDGF_IBD"/>
</dbReference>
<dbReference type="Pfam" id="PF11467">
    <property type="entry name" value="LEDGF"/>
    <property type="match status" value="1"/>
</dbReference>
<feature type="compositionally biased region" description="Basic and acidic residues" evidence="1">
    <location>
        <begin position="256"/>
        <end position="272"/>
    </location>
</feature>
<dbReference type="Gene3D" id="1.20.930.10">
    <property type="entry name" value="Conserved domain common to transcription factors TFIIS, elongin A, CRSP70"/>
    <property type="match status" value="1"/>
</dbReference>
<feature type="compositionally biased region" description="Basic and acidic residues" evidence="1">
    <location>
        <begin position="82"/>
        <end position="92"/>
    </location>
</feature>
<organism evidence="3 4">
    <name type="scientific">Alosa alosa</name>
    <name type="common">allis shad</name>
    <dbReference type="NCBI Taxonomy" id="278164"/>
    <lineage>
        <taxon>Eukaryota</taxon>
        <taxon>Metazoa</taxon>
        <taxon>Chordata</taxon>
        <taxon>Craniata</taxon>
        <taxon>Vertebrata</taxon>
        <taxon>Euteleostomi</taxon>
        <taxon>Actinopterygii</taxon>
        <taxon>Neopterygii</taxon>
        <taxon>Teleostei</taxon>
        <taxon>Clupei</taxon>
        <taxon>Clupeiformes</taxon>
        <taxon>Clupeoidei</taxon>
        <taxon>Clupeidae</taxon>
        <taxon>Alosa</taxon>
    </lineage>
</organism>